<feature type="transmembrane region" description="Helical" evidence="2">
    <location>
        <begin position="7"/>
        <end position="23"/>
    </location>
</feature>
<dbReference type="GO" id="GO:0006465">
    <property type="term" value="P:signal peptide processing"/>
    <property type="evidence" value="ECO:0007669"/>
    <property type="project" value="TreeGrafter"/>
</dbReference>
<keyword evidence="4" id="KW-0489">Methyltransferase</keyword>
<dbReference type="Proteomes" id="UP000273083">
    <property type="component" value="Unassembled WGS sequence"/>
</dbReference>
<feature type="transmembrane region" description="Helical" evidence="2">
    <location>
        <begin position="97"/>
        <end position="115"/>
    </location>
</feature>
<dbReference type="Gene3D" id="1.20.120.1220">
    <property type="match status" value="1"/>
</dbReference>
<evidence type="ECO:0000313" key="5">
    <source>
        <dbReference type="Proteomes" id="UP000273083"/>
    </source>
</evidence>
<organism evidence="4 5">
    <name type="scientific">Mobilisporobacter senegalensis</name>
    <dbReference type="NCBI Taxonomy" id="1329262"/>
    <lineage>
        <taxon>Bacteria</taxon>
        <taxon>Bacillati</taxon>
        <taxon>Bacillota</taxon>
        <taxon>Clostridia</taxon>
        <taxon>Lachnospirales</taxon>
        <taxon>Lachnospiraceae</taxon>
        <taxon>Mobilisporobacter</taxon>
    </lineage>
</organism>
<dbReference type="GO" id="GO:0008168">
    <property type="term" value="F:methyltransferase activity"/>
    <property type="evidence" value="ECO:0007669"/>
    <property type="project" value="UniProtKB-KW"/>
</dbReference>
<dbReference type="PANTHER" id="PTHR30487:SF0">
    <property type="entry name" value="PREPILIN LEADER PEPTIDASE_N-METHYLTRANSFERASE-RELATED"/>
    <property type="match status" value="1"/>
</dbReference>
<name>A0A3N1XPS4_9FIRM</name>
<dbReference type="RefSeq" id="WP_123609173.1">
    <property type="nucleotide sequence ID" value="NZ_RJVG01000004.1"/>
</dbReference>
<comment type="similarity">
    <text evidence="1">Belongs to the peptidase A24 family.</text>
</comment>
<dbReference type="AlphaFoldDB" id="A0A3N1XPS4"/>
<dbReference type="InterPro" id="IPR050882">
    <property type="entry name" value="Prepilin_peptidase/N-MTase"/>
</dbReference>
<dbReference type="GO" id="GO:0004190">
    <property type="term" value="F:aspartic-type endopeptidase activity"/>
    <property type="evidence" value="ECO:0007669"/>
    <property type="project" value="InterPro"/>
</dbReference>
<protein>
    <submittedName>
        <fullName evidence="4">Leader peptidase (Prepilin peptidase)/N-methyltransferase</fullName>
    </submittedName>
</protein>
<accession>A0A3N1XPS4</accession>
<dbReference type="EMBL" id="RJVG01000004">
    <property type="protein sequence ID" value="ROR28679.1"/>
    <property type="molecule type" value="Genomic_DNA"/>
</dbReference>
<reference evidence="4 5" key="1">
    <citation type="submission" date="2018-11" db="EMBL/GenBank/DDBJ databases">
        <title>Genomic Encyclopedia of Type Strains, Phase IV (KMG-IV): sequencing the most valuable type-strain genomes for metagenomic binning, comparative biology and taxonomic classification.</title>
        <authorList>
            <person name="Goeker M."/>
        </authorList>
    </citation>
    <scope>NUCLEOTIDE SEQUENCE [LARGE SCALE GENOMIC DNA]</scope>
    <source>
        <strain evidence="4 5">DSM 26537</strain>
    </source>
</reference>
<feature type="domain" description="Prepilin type IV endopeptidase peptidase" evidence="3">
    <location>
        <begin position="75"/>
        <end position="185"/>
    </location>
</feature>
<keyword evidence="5" id="KW-1185">Reference proteome</keyword>
<feature type="transmembrane region" description="Helical" evidence="2">
    <location>
        <begin position="165"/>
        <end position="189"/>
    </location>
</feature>
<dbReference type="GO" id="GO:0005886">
    <property type="term" value="C:plasma membrane"/>
    <property type="evidence" value="ECO:0007669"/>
    <property type="project" value="TreeGrafter"/>
</dbReference>
<dbReference type="PANTHER" id="PTHR30487">
    <property type="entry name" value="TYPE 4 PREPILIN-LIKE PROTEINS LEADER PEPTIDE-PROCESSING ENZYME"/>
    <property type="match status" value="1"/>
</dbReference>
<dbReference type="GO" id="GO:0032259">
    <property type="term" value="P:methylation"/>
    <property type="evidence" value="ECO:0007669"/>
    <property type="project" value="UniProtKB-KW"/>
</dbReference>
<dbReference type="Pfam" id="PF01478">
    <property type="entry name" value="Peptidase_A24"/>
    <property type="match status" value="1"/>
</dbReference>
<evidence type="ECO:0000313" key="4">
    <source>
        <dbReference type="EMBL" id="ROR28679.1"/>
    </source>
</evidence>
<keyword evidence="2" id="KW-0472">Membrane</keyword>
<proteinExistence type="inferred from homology"/>
<feature type="transmembrane region" description="Helical" evidence="2">
    <location>
        <begin position="43"/>
        <end position="62"/>
    </location>
</feature>
<keyword evidence="2" id="KW-1133">Transmembrane helix</keyword>
<evidence type="ECO:0000259" key="3">
    <source>
        <dbReference type="Pfam" id="PF01478"/>
    </source>
</evidence>
<sequence length="218" mass="24360">MLIGIEICLVIVLSIAGWLYLELEGADNKKEAIRNGDRKKKIFGGIMCVLGIVMVFGLNHIFPENHYLANIKLLTLVTLLFPIAWKDYTNMIIPNKIIGTGLIIRLVYYVLELILRSESFFTILKQDLFALVIVIVFLIVGTFIIKNGIGMGDIKLLILISLFQGIYGMFSSIFFSLFAAFITGIFLLVTKRKGKKDSIPFAPSILIGTYISVFLTGV</sequence>
<keyword evidence="4" id="KW-0808">Transferase</keyword>
<feature type="transmembrane region" description="Helical" evidence="2">
    <location>
        <begin position="127"/>
        <end position="145"/>
    </location>
</feature>
<keyword evidence="2" id="KW-0812">Transmembrane</keyword>
<gene>
    <name evidence="4" type="ORF">EDD66_104267</name>
</gene>
<comment type="caution">
    <text evidence="4">The sequence shown here is derived from an EMBL/GenBank/DDBJ whole genome shotgun (WGS) entry which is preliminary data.</text>
</comment>
<evidence type="ECO:0000256" key="2">
    <source>
        <dbReference type="SAM" id="Phobius"/>
    </source>
</evidence>
<evidence type="ECO:0000256" key="1">
    <source>
        <dbReference type="ARBA" id="ARBA00005801"/>
    </source>
</evidence>
<feature type="transmembrane region" description="Helical" evidence="2">
    <location>
        <begin position="201"/>
        <end position="217"/>
    </location>
</feature>
<dbReference type="OrthoDB" id="9789291at2"/>
<dbReference type="InterPro" id="IPR000045">
    <property type="entry name" value="Prepilin_IV_endopep_pep"/>
</dbReference>